<dbReference type="Proteomes" id="UP001331761">
    <property type="component" value="Unassembled WGS sequence"/>
</dbReference>
<evidence type="ECO:0000313" key="2">
    <source>
        <dbReference type="EMBL" id="KAK5968682.1"/>
    </source>
</evidence>
<comment type="caution">
    <text evidence="2">The sequence shown here is derived from an EMBL/GenBank/DDBJ whole genome shotgun (WGS) entry which is preliminary data.</text>
</comment>
<dbReference type="EMBL" id="WIXE01021108">
    <property type="protein sequence ID" value="KAK5968682.1"/>
    <property type="molecule type" value="Genomic_DNA"/>
</dbReference>
<protein>
    <submittedName>
        <fullName evidence="2">Uncharacterized protein</fullName>
    </submittedName>
</protein>
<accession>A0AAN8F792</accession>
<dbReference type="AlphaFoldDB" id="A0AAN8F792"/>
<evidence type="ECO:0000313" key="3">
    <source>
        <dbReference type="Proteomes" id="UP001331761"/>
    </source>
</evidence>
<feature type="region of interest" description="Disordered" evidence="1">
    <location>
        <begin position="194"/>
        <end position="232"/>
    </location>
</feature>
<gene>
    <name evidence="2" type="ORF">GCK32_000286</name>
</gene>
<feature type="region of interest" description="Disordered" evidence="1">
    <location>
        <begin position="5"/>
        <end position="34"/>
    </location>
</feature>
<proteinExistence type="predicted"/>
<feature type="compositionally biased region" description="Basic and acidic residues" evidence="1">
    <location>
        <begin position="11"/>
        <end position="20"/>
    </location>
</feature>
<organism evidence="2 3">
    <name type="scientific">Trichostrongylus colubriformis</name>
    <name type="common">Black scour worm</name>
    <dbReference type="NCBI Taxonomy" id="6319"/>
    <lineage>
        <taxon>Eukaryota</taxon>
        <taxon>Metazoa</taxon>
        <taxon>Ecdysozoa</taxon>
        <taxon>Nematoda</taxon>
        <taxon>Chromadorea</taxon>
        <taxon>Rhabditida</taxon>
        <taxon>Rhabditina</taxon>
        <taxon>Rhabditomorpha</taxon>
        <taxon>Strongyloidea</taxon>
        <taxon>Trichostrongylidae</taxon>
        <taxon>Trichostrongylus</taxon>
    </lineage>
</organism>
<feature type="region of interest" description="Disordered" evidence="1">
    <location>
        <begin position="83"/>
        <end position="125"/>
    </location>
</feature>
<keyword evidence="3" id="KW-1185">Reference proteome</keyword>
<reference evidence="2 3" key="1">
    <citation type="submission" date="2019-10" db="EMBL/GenBank/DDBJ databases">
        <title>Assembly and Annotation for the nematode Trichostrongylus colubriformis.</title>
        <authorList>
            <person name="Martin J."/>
        </authorList>
    </citation>
    <scope>NUCLEOTIDE SEQUENCE [LARGE SCALE GENOMIC DNA]</scope>
    <source>
        <strain evidence="2">G859</strain>
        <tissue evidence="2">Whole worm</tissue>
    </source>
</reference>
<sequence>MCQIVSSTFNDESRNDRRLPFDAQPLPSSTTTVTVDSFADTETAHRRWRGDIDDASSAFRPYSCSTTSATTSAVVATSSISSSHRNQHFVTESQPLDLRKRGSSPPATQLKSSTTSLTPPPKPRKGNYFLIDSLLTPAHSSDQSLSFTRKGVERAPVFLGCSLATAFENPTATFDIPKRNRIEPNCDVAQAPAPAVLSPHRSNGQETLNSSSSMRKLKREPDDTTSATMAPPPNICVDDEVFLSFHHL</sequence>
<evidence type="ECO:0000256" key="1">
    <source>
        <dbReference type="SAM" id="MobiDB-lite"/>
    </source>
</evidence>
<name>A0AAN8F792_TRICO</name>
<feature type="compositionally biased region" description="Polar residues" evidence="1">
    <location>
        <begin position="200"/>
        <end position="214"/>
    </location>
</feature>